<feature type="non-terminal residue" evidence="1">
    <location>
        <position position="194"/>
    </location>
</feature>
<dbReference type="AlphaFoldDB" id="A0A391NW63"/>
<sequence length="194" mass="21422">MANPLPENATTQDALDPLLGQQAVLEGQLAAAQQFLTVIMVEIRCSARTVLKRLYFRQTADGLDPATLCALVASRFPLDVGKGRYLLSKETRNCDDGTTVQREMIKIRLFQTKALKDSPFLMETDVAELTKRALPGKVLTPAKPWKQGDPSYGKQYPWDSAHIHLLVFCAPQLKPVYKATAKRVSEAKAALHGS</sequence>
<evidence type="ECO:0000313" key="1">
    <source>
        <dbReference type="EMBL" id="GCA64790.1"/>
    </source>
</evidence>
<protein>
    <submittedName>
        <fullName evidence="1">Uncharacterized protein</fullName>
    </submittedName>
</protein>
<evidence type="ECO:0000313" key="2">
    <source>
        <dbReference type="Proteomes" id="UP000265618"/>
    </source>
</evidence>
<gene>
    <name evidence="1" type="ORF">KIPB_015394</name>
</gene>
<comment type="caution">
    <text evidence="1">The sequence shown here is derived from an EMBL/GenBank/DDBJ whole genome shotgun (WGS) entry which is preliminary data.</text>
</comment>
<proteinExistence type="predicted"/>
<name>A0A391NW63_9EUKA</name>
<dbReference type="Proteomes" id="UP000265618">
    <property type="component" value="Unassembled WGS sequence"/>
</dbReference>
<keyword evidence="2" id="KW-1185">Reference proteome</keyword>
<reference evidence="1 2" key="1">
    <citation type="journal article" date="2018" name="PLoS ONE">
        <title>The draft genome of Kipferlia bialata reveals reductive genome evolution in fornicate parasites.</title>
        <authorList>
            <person name="Tanifuji G."/>
            <person name="Takabayashi S."/>
            <person name="Kume K."/>
            <person name="Takagi M."/>
            <person name="Nakayama T."/>
            <person name="Kamikawa R."/>
            <person name="Inagaki Y."/>
            <person name="Hashimoto T."/>
        </authorList>
    </citation>
    <scope>NUCLEOTIDE SEQUENCE [LARGE SCALE GENOMIC DNA]</scope>
    <source>
        <strain evidence="1">NY0173</strain>
    </source>
</reference>
<accession>A0A391NW63</accession>
<organism evidence="1 2">
    <name type="scientific">Kipferlia bialata</name>
    <dbReference type="NCBI Taxonomy" id="797122"/>
    <lineage>
        <taxon>Eukaryota</taxon>
        <taxon>Metamonada</taxon>
        <taxon>Carpediemonas-like organisms</taxon>
        <taxon>Kipferlia</taxon>
    </lineage>
</organism>
<dbReference type="EMBL" id="BDIP01008590">
    <property type="protein sequence ID" value="GCA64790.1"/>
    <property type="molecule type" value="Genomic_DNA"/>
</dbReference>